<sequence>MKKILLLLFLAISFTNFSQEIPKGFTYLNDIDNSIQIELRYLSNNNFIGKPIDGYQSNCLIISTETAKALKKVQEILQKKGLSLKIFDGYRPQKAVNHFVTWAKVLNDTLMKQQYYPKVAKSQLFNQGYIASKSGHTRGSTIDLTIVDATTGKELDMGSPYDFFGLQSHPFYKNITEKQKENRMLLRDVMLKNGFKPYDNEWWHFTLKNEPFPNTYFNFPIN</sequence>
<dbReference type="GO" id="GO:0008237">
    <property type="term" value="F:metallopeptidase activity"/>
    <property type="evidence" value="ECO:0007669"/>
    <property type="project" value="UniProtKB-KW"/>
</dbReference>
<dbReference type="EMBL" id="VANR01000006">
    <property type="protein sequence ID" value="TMM29016.1"/>
    <property type="molecule type" value="Genomic_DNA"/>
</dbReference>
<reference evidence="12 13" key="1">
    <citation type="submission" date="2019-05" db="EMBL/GenBank/DDBJ databases">
        <title>Polaribacter aestuariivivens sp. nov., isolated from a tidal flat.</title>
        <authorList>
            <person name="Yoon J.-H."/>
        </authorList>
    </citation>
    <scope>NUCLEOTIDE SEQUENCE [LARGE SCALE GENOMIC DNA]</scope>
    <source>
        <strain evidence="12 13">DBTF-3</strain>
    </source>
</reference>
<feature type="binding site" evidence="9">
    <location>
        <position position="136"/>
    </location>
    <ligand>
        <name>Zn(2+)</name>
        <dbReference type="ChEBI" id="CHEBI:29105"/>
        <note>catalytic</note>
    </ligand>
</feature>
<dbReference type="InterPro" id="IPR000755">
    <property type="entry name" value="A_A_dipeptidase"/>
</dbReference>
<dbReference type="EC" id="3.4.13.22" evidence="9 10"/>
<keyword evidence="8 10" id="KW-0961">Cell wall biogenesis/degradation</keyword>
<evidence type="ECO:0000256" key="4">
    <source>
        <dbReference type="ARBA" id="ARBA00022801"/>
    </source>
</evidence>
<comment type="similarity">
    <text evidence="9 10">Belongs to the peptidase M15D family.</text>
</comment>
<evidence type="ECO:0000256" key="11">
    <source>
        <dbReference type="SAM" id="SignalP"/>
    </source>
</evidence>
<comment type="cofactor">
    <cofactor evidence="9">
        <name>Zn(2+)</name>
        <dbReference type="ChEBI" id="CHEBI:29105"/>
    </cofactor>
    <text evidence="9">Binds 1 zinc ion per subunit.</text>
</comment>
<evidence type="ECO:0000256" key="9">
    <source>
        <dbReference type="HAMAP-Rule" id="MF_01924"/>
    </source>
</evidence>
<evidence type="ECO:0000256" key="8">
    <source>
        <dbReference type="ARBA" id="ARBA00023316"/>
    </source>
</evidence>
<accession>A0A5S3N859</accession>
<feature type="active site" description="Proton donor/acceptor" evidence="9">
    <location>
        <position position="201"/>
    </location>
</feature>
<organism evidence="12 13">
    <name type="scientific">Polaribacter aestuariivivens</name>
    <dbReference type="NCBI Taxonomy" id="2304626"/>
    <lineage>
        <taxon>Bacteria</taxon>
        <taxon>Pseudomonadati</taxon>
        <taxon>Bacteroidota</taxon>
        <taxon>Flavobacteriia</taxon>
        <taxon>Flavobacteriales</taxon>
        <taxon>Flavobacteriaceae</taxon>
    </lineage>
</organism>
<comment type="function">
    <text evidence="9 10">Catalyzes hydrolysis of the D-alanyl-D-alanine dipeptide.</text>
</comment>
<dbReference type="GO" id="GO:0006508">
    <property type="term" value="P:proteolysis"/>
    <property type="evidence" value="ECO:0007669"/>
    <property type="project" value="UniProtKB-KW"/>
</dbReference>
<evidence type="ECO:0000256" key="1">
    <source>
        <dbReference type="ARBA" id="ARBA00001362"/>
    </source>
</evidence>
<evidence type="ECO:0000256" key="3">
    <source>
        <dbReference type="ARBA" id="ARBA00022723"/>
    </source>
</evidence>
<evidence type="ECO:0000256" key="10">
    <source>
        <dbReference type="PIRNR" id="PIRNR026671"/>
    </source>
</evidence>
<feature type="chain" id="PRO_5024454681" description="D-alanyl-D-alanine dipeptidase" evidence="11">
    <location>
        <begin position="19"/>
        <end position="222"/>
    </location>
</feature>
<dbReference type="PANTHER" id="PTHR43126:SF1">
    <property type="entry name" value="D-ALANYL-D-ALANINE DIPEPTIDASE"/>
    <property type="match status" value="1"/>
</dbReference>
<evidence type="ECO:0000256" key="6">
    <source>
        <dbReference type="ARBA" id="ARBA00022997"/>
    </source>
</evidence>
<feature type="signal peptide" evidence="11">
    <location>
        <begin position="1"/>
        <end position="18"/>
    </location>
</feature>
<dbReference type="OrthoDB" id="9801430at2"/>
<dbReference type="PIRSF" id="PIRSF026671">
    <property type="entry name" value="AA_dipeptidase"/>
    <property type="match status" value="1"/>
</dbReference>
<dbReference type="InterPro" id="IPR009045">
    <property type="entry name" value="Zn_M74/Hedgehog-like"/>
</dbReference>
<feature type="site" description="Transition state stabilizer" evidence="9">
    <location>
        <position position="91"/>
    </location>
</feature>
<dbReference type="GO" id="GO:0160237">
    <property type="term" value="F:D-Ala-D-Ala dipeptidase activity"/>
    <property type="evidence" value="ECO:0007669"/>
    <property type="project" value="UniProtKB-EC"/>
</dbReference>
<evidence type="ECO:0000313" key="12">
    <source>
        <dbReference type="EMBL" id="TMM29016.1"/>
    </source>
</evidence>
<evidence type="ECO:0000256" key="2">
    <source>
        <dbReference type="ARBA" id="ARBA00022670"/>
    </source>
</evidence>
<dbReference type="Gene3D" id="3.30.1380.10">
    <property type="match status" value="1"/>
</dbReference>
<keyword evidence="2 9" id="KW-0645">Protease</keyword>
<dbReference type="Pfam" id="PF01427">
    <property type="entry name" value="Peptidase_M15"/>
    <property type="match status" value="1"/>
</dbReference>
<gene>
    <name evidence="12" type="ORF">FDT66_11555</name>
</gene>
<name>A0A5S3N859_9FLAO</name>
<keyword evidence="7 9" id="KW-0482">Metalloprotease</keyword>
<protein>
    <recommendedName>
        <fullName evidence="9 10">D-alanyl-D-alanine dipeptidase</fullName>
        <shortName evidence="9 10">D-Ala-D-Ala dipeptidase</shortName>
        <ecNumber evidence="9 10">3.4.13.22</ecNumber>
    </recommendedName>
</protein>
<dbReference type="AlphaFoldDB" id="A0A5S3N859"/>
<proteinExistence type="inferred from homology"/>
<keyword evidence="6 9" id="KW-0224">Dipeptidase</keyword>
<evidence type="ECO:0000256" key="7">
    <source>
        <dbReference type="ARBA" id="ARBA00023049"/>
    </source>
</evidence>
<keyword evidence="13" id="KW-1185">Reference proteome</keyword>
<dbReference type="HAMAP" id="MF_01924">
    <property type="entry name" value="A_A_dipeptidase"/>
    <property type="match status" value="1"/>
</dbReference>
<keyword evidence="4 9" id="KW-0378">Hydrolase</keyword>
<dbReference type="CDD" id="cd14817">
    <property type="entry name" value="D-Ala-D-Ala_dipeptidase_VanX"/>
    <property type="match status" value="1"/>
</dbReference>
<evidence type="ECO:0000256" key="5">
    <source>
        <dbReference type="ARBA" id="ARBA00022833"/>
    </source>
</evidence>
<keyword evidence="11" id="KW-0732">Signal</keyword>
<dbReference type="GO" id="GO:0071555">
    <property type="term" value="P:cell wall organization"/>
    <property type="evidence" value="ECO:0007669"/>
    <property type="project" value="UniProtKB-KW"/>
</dbReference>
<dbReference type="SUPFAM" id="SSF55166">
    <property type="entry name" value="Hedgehog/DD-peptidase"/>
    <property type="match status" value="1"/>
</dbReference>
<dbReference type="RefSeq" id="WP_138536688.1">
    <property type="nucleotide sequence ID" value="NZ_VANR01000006.1"/>
</dbReference>
<comment type="catalytic activity">
    <reaction evidence="1 9 10">
        <text>D-alanyl-D-alanine + H2O = 2 D-alanine</text>
        <dbReference type="Rhea" id="RHEA:20661"/>
        <dbReference type="ChEBI" id="CHEBI:15377"/>
        <dbReference type="ChEBI" id="CHEBI:57416"/>
        <dbReference type="ChEBI" id="CHEBI:57822"/>
        <dbReference type="EC" id="3.4.13.22"/>
    </reaction>
</comment>
<dbReference type="Proteomes" id="UP000307140">
    <property type="component" value="Unassembled WGS sequence"/>
</dbReference>
<keyword evidence="5 9" id="KW-0862">Zinc</keyword>
<keyword evidence="3 9" id="KW-0479">Metal-binding</keyword>
<dbReference type="GO" id="GO:0008270">
    <property type="term" value="F:zinc ion binding"/>
    <property type="evidence" value="ECO:0007669"/>
    <property type="project" value="UniProtKB-UniRule"/>
</dbReference>
<comment type="caution">
    <text evidence="12">The sequence shown here is derived from an EMBL/GenBank/DDBJ whole genome shotgun (WGS) entry which is preliminary data.</text>
</comment>
<dbReference type="PANTHER" id="PTHR43126">
    <property type="entry name" value="D-ALANYL-D-ALANINE DIPEPTIDASE"/>
    <property type="match status" value="1"/>
</dbReference>
<feature type="binding site" evidence="9">
    <location>
        <position position="143"/>
    </location>
    <ligand>
        <name>Zn(2+)</name>
        <dbReference type="ChEBI" id="CHEBI:29105"/>
        <note>catalytic</note>
    </ligand>
</feature>
<feature type="binding site" evidence="9">
    <location>
        <position position="204"/>
    </location>
    <ligand>
        <name>Zn(2+)</name>
        <dbReference type="ChEBI" id="CHEBI:29105"/>
        <note>catalytic</note>
    </ligand>
</feature>
<evidence type="ECO:0000313" key="13">
    <source>
        <dbReference type="Proteomes" id="UP000307140"/>
    </source>
</evidence>